<sequence length="84" mass="9073">MGTPREGETEFNVCNEERERRIEKGRFLSNFATVLELHVAGVHGGNPIAASPELTRNVFGRRKLPLTSEIVAATVGALEVVGVA</sequence>
<reference evidence="1 2" key="1">
    <citation type="journal article" date="2023" name="Plants (Basel)">
        <title>Bridging the Gap: Combining Genomics and Transcriptomics Approaches to Understand Stylosanthes scabra, an Orphan Legume from the Brazilian Caatinga.</title>
        <authorList>
            <person name="Ferreira-Neto J.R.C."/>
            <person name="da Silva M.D."/>
            <person name="Binneck E."/>
            <person name="de Melo N.F."/>
            <person name="da Silva R.H."/>
            <person name="de Melo A.L.T.M."/>
            <person name="Pandolfi V."/>
            <person name="Bustamante F.O."/>
            <person name="Brasileiro-Vidal A.C."/>
            <person name="Benko-Iseppon A.M."/>
        </authorList>
    </citation>
    <scope>NUCLEOTIDE SEQUENCE [LARGE SCALE GENOMIC DNA]</scope>
    <source>
        <tissue evidence="1">Leaves</tissue>
    </source>
</reference>
<name>A0ABU6RGF8_9FABA</name>
<proteinExistence type="predicted"/>
<dbReference type="Proteomes" id="UP001341840">
    <property type="component" value="Unassembled WGS sequence"/>
</dbReference>
<evidence type="ECO:0000313" key="1">
    <source>
        <dbReference type="EMBL" id="MED6123125.1"/>
    </source>
</evidence>
<gene>
    <name evidence="1" type="ORF">PIB30_046301</name>
</gene>
<evidence type="ECO:0000313" key="2">
    <source>
        <dbReference type="Proteomes" id="UP001341840"/>
    </source>
</evidence>
<protein>
    <submittedName>
        <fullName evidence="1">Uncharacterized protein</fullName>
    </submittedName>
</protein>
<organism evidence="1 2">
    <name type="scientific">Stylosanthes scabra</name>
    <dbReference type="NCBI Taxonomy" id="79078"/>
    <lineage>
        <taxon>Eukaryota</taxon>
        <taxon>Viridiplantae</taxon>
        <taxon>Streptophyta</taxon>
        <taxon>Embryophyta</taxon>
        <taxon>Tracheophyta</taxon>
        <taxon>Spermatophyta</taxon>
        <taxon>Magnoliopsida</taxon>
        <taxon>eudicotyledons</taxon>
        <taxon>Gunneridae</taxon>
        <taxon>Pentapetalae</taxon>
        <taxon>rosids</taxon>
        <taxon>fabids</taxon>
        <taxon>Fabales</taxon>
        <taxon>Fabaceae</taxon>
        <taxon>Papilionoideae</taxon>
        <taxon>50 kb inversion clade</taxon>
        <taxon>dalbergioids sensu lato</taxon>
        <taxon>Dalbergieae</taxon>
        <taxon>Pterocarpus clade</taxon>
        <taxon>Stylosanthes</taxon>
    </lineage>
</organism>
<dbReference type="EMBL" id="JASCZI010030496">
    <property type="protein sequence ID" value="MED6123125.1"/>
    <property type="molecule type" value="Genomic_DNA"/>
</dbReference>
<accession>A0ABU6RGF8</accession>
<keyword evidence="2" id="KW-1185">Reference proteome</keyword>
<comment type="caution">
    <text evidence="1">The sequence shown here is derived from an EMBL/GenBank/DDBJ whole genome shotgun (WGS) entry which is preliminary data.</text>
</comment>